<evidence type="ECO:0000259" key="1">
    <source>
        <dbReference type="PROSITE" id="PS50943"/>
    </source>
</evidence>
<evidence type="ECO:0000313" key="3">
    <source>
        <dbReference type="Proteomes" id="UP000609849"/>
    </source>
</evidence>
<dbReference type="PROSITE" id="PS50943">
    <property type="entry name" value="HTH_CROC1"/>
    <property type="match status" value="1"/>
</dbReference>
<proteinExistence type="predicted"/>
<keyword evidence="3" id="KW-1185">Reference proteome</keyword>
<accession>A0ABR7JJR6</accession>
<dbReference type="RefSeq" id="WP_153973028.1">
    <property type="nucleotide sequence ID" value="NZ_JACRWE010000001.1"/>
</dbReference>
<sequence>MNNDTFGILLDQLLYISNQKKSTIAKELGYDISYISKWISGKNLPTSKNINKVCKSISNFIVKSLDTISYEDMINYFGLNIDECDKEFLSKYIFRELKESYIKTPTKRVHKIPKDTQLEMNYNSLASINTKLRKLYLENEMDIYMKENKDIDITIVADLFRLNNSEKISLSDMKKTIHNMKNNSNVRVKFITSFMGKSKNIIMDSILIINMISTHPEVNLEIYNCEITSDAQFFIIKDRIINSSIFTKDGKCIFSTLSKEKKTIDELYYSIEDSLKLQGKPIYERKMSTSIIKNNIYAQYILGNDLKWLIGSMNELFMPEELFIEISESIFGENKDIMDELRKINIFLNNKTYKSKLKVLIYENELRRYISSGELRFFNTPVKLSFKQIEKHIEYMVKILKENPYLNIKLIEGDFINEFKDKLNPSMYLSKNVKLTTINSNNFINEYAVIADNQFKSICNNMFEEMWDNRNDVTLDNKEEIIENIIEFLSYTKIVNENFKKSMKQ</sequence>
<dbReference type="Gene3D" id="1.10.260.40">
    <property type="entry name" value="lambda repressor-like DNA-binding domains"/>
    <property type="match status" value="1"/>
</dbReference>
<comment type="caution">
    <text evidence="2">The sequence shown here is derived from an EMBL/GenBank/DDBJ whole genome shotgun (WGS) entry which is preliminary data.</text>
</comment>
<gene>
    <name evidence="2" type="ORF">H8923_00110</name>
</gene>
<dbReference type="InterPro" id="IPR010982">
    <property type="entry name" value="Lambda_DNA-bd_dom_sf"/>
</dbReference>
<dbReference type="InterPro" id="IPR001387">
    <property type="entry name" value="Cro/C1-type_HTH"/>
</dbReference>
<dbReference type="CDD" id="cd00093">
    <property type="entry name" value="HTH_XRE"/>
    <property type="match status" value="1"/>
</dbReference>
<organism evidence="2 3">
    <name type="scientific">Romboutsia faecis</name>
    <dbReference type="NCBI Taxonomy" id="2764597"/>
    <lineage>
        <taxon>Bacteria</taxon>
        <taxon>Bacillati</taxon>
        <taxon>Bacillota</taxon>
        <taxon>Clostridia</taxon>
        <taxon>Peptostreptococcales</taxon>
        <taxon>Peptostreptococcaceae</taxon>
        <taxon>Romboutsia</taxon>
    </lineage>
</organism>
<dbReference type="EMBL" id="JACRWE010000001">
    <property type="protein sequence ID" value="MBC5995149.1"/>
    <property type="molecule type" value="Genomic_DNA"/>
</dbReference>
<dbReference type="Proteomes" id="UP000609849">
    <property type="component" value="Unassembled WGS sequence"/>
</dbReference>
<reference evidence="2 3" key="1">
    <citation type="submission" date="2020-08" db="EMBL/GenBank/DDBJ databases">
        <authorList>
            <person name="Liu C."/>
            <person name="Sun Q."/>
        </authorList>
    </citation>
    <scope>NUCLEOTIDE SEQUENCE [LARGE SCALE GENOMIC DNA]</scope>
    <source>
        <strain evidence="2 3">NSJ-18</strain>
    </source>
</reference>
<name>A0ABR7JJR6_9FIRM</name>
<evidence type="ECO:0000313" key="2">
    <source>
        <dbReference type="EMBL" id="MBC5995149.1"/>
    </source>
</evidence>
<protein>
    <recommendedName>
        <fullName evidence="1">HTH cro/C1-type domain-containing protein</fullName>
    </recommendedName>
</protein>
<feature type="domain" description="HTH cro/C1-type" evidence="1">
    <location>
        <begin position="25"/>
        <end position="68"/>
    </location>
</feature>